<dbReference type="PROSITE" id="PS50048">
    <property type="entry name" value="ZN2_CY6_FUNGAL_2"/>
    <property type="match status" value="1"/>
</dbReference>
<dbReference type="InterPro" id="IPR021858">
    <property type="entry name" value="Fun_TF"/>
</dbReference>
<dbReference type="GO" id="GO:0000981">
    <property type="term" value="F:DNA-binding transcription factor activity, RNA polymerase II-specific"/>
    <property type="evidence" value="ECO:0007669"/>
    <property type="project" value="InterPro"/>
</dbReference>
<feature type="domain" description="Zn(2)-C6 fungal-type" evidence="4">
    <location>
        <begin position="17"/>
        <end position="48"/>
    </location>
</feature>
<feature type="region of interest" description="Disordered" evidence="3">
    <location>
        <begin position="59"/>
        <end position="121"/>
    </location>
</feature>
<gene>
    <name evidence="5" type="ORF">BCR35DRAFT_304159</name>
</gene>
<dbReference type="InterPro" id="IPR036864">
    <property type="entry name" value="Zn2-C6_fun-type_DNA-bd_sf"/>
</dbReference>
<feature type="compositionally biased region" description="Low complexity" evidence="3">
    <location>
        <begin position="73"/>
        <end position="121"/>
    </location>
</feature>
<dbReference type="SMART" id="SM00066">
    <property type="entry name" value="GAL4"/>
    <property type="match status" value="1"/>
</dbReference>
<sequence length="632" mass="68913">MATPYKIKERFSRSKLSCATCRRRKKKCDQLFNAQDVCQICEVGGFECHRDRINSPTIKGTSQFSSFNPQLFPSTTTSSSSSRTPTSSSRAPTAETTSPQPSASAPSAITSAESTPAASCPSLLDSLSTSLTRSSPALLPQSTSNPLLLPPDFTDPSLSLPFNLDADDVFSLLGSLPPAVPPVGFAWSQVVGDMLDGRGVPGGESLGLTGARFRELVDGAEEGVMDEAQEVNETLTLYATLDDEGFSGFDSLSRRLISDRYMTLVCDHDVSTAACMAFASSVRARKLPLTATRARSRLIAQAASFYGKALQDLEMGQYPLEAQLIASMDLSYHQNEIYGPSAYYSSLTLTDILISSALGPRPRPYSNAMHGVLNFLLRGHAYRDVMRSLALGNRSTLFDFSPPPTGGSPLPTFTVFGDITIEGDSTFMAGLPASMVVFLAEMCNLKQEEGGLGKAEIRRRAEELERRILEWKPLERALQEARLEELDSIATREMWRCAALINLRTTLYGLGALHTSLRQALKQLITFGIIPPDPSSLPLPSFSPRISPSAVMERAAPWFFAATVAVSEQDRETCREALRMSEGASTYFAAGNLLHAAERIWELTDTGDGNSIDWRRALEREGRWVSFAWSNA</sequence>
<evidence type="ECO:0000256" key="2">
    <source>
        <dbReference type="ARBA" id="ARBA00023242"/>
    </source>
</evidence>
<dbReference type="STRING" id="106004.A0A1Y2FBK2"/>
<dbReference type="Proteomes" id="UP000193467">
    <property type="component" value="Unassembled WGS sequence"/>
</dbReference>
<protein>
    <submittedName>
        <fullName evidence="5">Fungal-specific transcription factor domain-domain-containing protein</fullName>
    </submittedName>
</protein>
<dbReference type="GO" id="GO:0008270">
    <property type="term" value="F:zinc ion binding"/>
    <property type="evidence" value="ECO:0007669"/>
    <property type="project" value="InterPro"/>
</dbReference>
<evidence type="ECO:0000259" key="4">
    <source>
        <dbReference type="PROSITE" id="PS50048"/>
    </source>
</evidence>
<evidence type="ECO:0000256" key="3">
    <source>
        <dbReference type="SAM" id="MobiDB-lite"/>
    </source>
</evidence>
<dbReference type="GO" id="GO:0005634">
    <property type="term" value="C:nucleus"/>
    <property type="evidence" value="ECO:0007669"/>
    <property type="project" value="UniProtKB-SubCell"/>
</dbReference>
<keyword evidence="2" id="KW-0539">Nucleus</keyword>
<proteinExistence type="predicted"/>
<name>A0A1Y2FBK2_9BASI</name>
<dbReference type="Gene3D" id="4.10.240.10">
    <property type="entry name" value="Zn(2)-C6 fungal-type DNA-binding domain"/>
    <property type="match status" value="1"/>
</dbReference>
<accession>A0A1Y2FBK2</accession>
<dbReference type="InterPro" id="IPR001138">
    <property type="entry name" value="Zn2Cys6_DnaBD"/>
</dbReference>
<dbReference type="Pfam" id="PF00172">
    <property type="entry name" value="Zn_clus"/>
    <property type="match status" value="1"/>
</dbReference>
<dbReference type="EMBL" id="MCGR01000023">
    <property type="protein sequence ID" value="ORY81283.1"/>
    <property type="molecule type" value="Genomic_DNA"/>
</dbReference>
<dbReference type="PANTHER" id="PTHR37534">
    <property type="entry name" value="TRANSCRIPTIONAL ACTIVATOR PROTEIN UGA3"/>
    <property type="match status" value="1"/>
</dbReference>
<dbReference type="PANTHER" id="PTHR37534:SF46">
    <property type="entry name" value="ZN(II)2CYS6 TRANSCRIPTION FACTOR (EUROFUNG)"/>
    <property type="match status" value="1"/>
</dbReference>
<evidence type="ECO:0000313" key="6">
    <source>
        <dbReference type="Proteomes" id="UP000193467"/>
    </source>
</evidence>
<dbReference type="AlphaFoldDB" id="A0A1Y2FBK2"/>
<dbReference type="CDD" id="cd00067">
    <property type="entry name" value="GAL4"/>
    <property type="match status" value="1"/>
</dbReference>
<dbReference type="InParanoid" id="A0A1Y2FBK2"/>
<evidence type="ECO:0000256" key="1">
    <source>
        <dbReference type="ARBA" id="ARBA00004123"/>
    </source>
</evidence>
<organism evidence="5 6">
    <name type="scientific">Leucosporidium creatinivorum</name>
    <dbReference type="NCBI Taxonomy" id="106004"/>
    <lineage>
        <taxon>Eukaryota</taxon>
        <taxon>Fungi</taxon>
        <taxon>Dikarya</taxon>
        <taxon>Basidiomycota</taxon>
        <taxon>Pucciniomycotina</taxon>
        <taxon>Microbotryomycetes</taxon>
        <taxon>Leucosporidiales</taxon>
        <taxon>Leucosporidium</taxon>
    </lineage>
</organism>
<dbReference type="Pfam" id="PF11951">
    <property type="entry name" value="Fungal_trans_2"/>
    <property type="match status" value="1"/>
</dbReference>
<dbReference type="PROSITE" id="PS00463">
    <property type="entry name" value="ZN2_CY6_FUNGAL_1"/>
    <property type="match status" value="1"/>
</dbReference>
<comment type="caution">
    <text evidence="5">The sequence shown here is derived from an EMBL/GenBank/DDBJ whole genome shotgun (WGS) entry which is preliminary data.</text>
</comment>
<feature type="compositionally biased region" description="Polar residues" evidence="3">
    <location>
        <begin position="59"/>
        <end position="72"/>
    </location>
</feature>
<reference evidence="5 6" key="1">
    <citation type="submission" date="2016-07" db="EMBL/GenBank/DDBJ databases">
        <title>Pervasive Adenine N6-methylation of Active Genes in Fungi.</title>
        <authorList>
            <consortium name="DOE Joint Genome Institute"/>
            <person name="Mondo S.J."/>
            <person name="Dannebaum R.O."/>
            <person name="Kuo R.C."/>
            <person name="Labutti K."/>
            <person name="Haridas S."/>
            <person name="Kuo A."/>
            <person name="Salamov A."/>
            <person name="Ahrendt S.R."/>
            <person name="Lipzen A."/>
            <person name="Sullivan W."/>
            <person name="Andreopoulos W.B."/>
            <person name="Clum A."/>
            <person name="Lindquist E."/>
            <person name="Daum C."/>
            <person name="Ramamoorthy G.K."/>
            <person name="Gryganskyi A."/>
            <person name="Culley D."/>
            <person name="Magnuson J.K."/>
            <person name="James T.Y."/>
            <person name="O'Malley M.A."/>
            <person name="Stajich J.E."/>
            <person name="Spatafora J.W."/>
            <person name="Visel A."/>
            <person name="Grigoriev I.V."/>
        </authorList>
    </citation>
    <scope>NUCLEOTIDE SEQUENCE [LARGE SCALE GENOMIC DNA]</scope>
    <source>
        <strain evidence="5 6">62-1032</strain>
    </source>
</reference>
<keyword evidence="6" id="KW-1185">Reference proteome</keyword>
<evidence type="ECO:0000313" key="5">
    <source>
        <dbReference type="EMBL" id="ORY81283.1"/>
    </source>
</evidence>
<dbReference type="SUPFAM" id="SSF57701">
    <property type="entry name" value="Zn2/Cys6 DNA-binding domain"/>
    <property type="match status" value="1"/>
</dbReference>
<dbReference type="OrthoDB" id="5419315at2759"/>
<comment type="subcellular location">
    <subcellularLocation>
        <location evidence="1">Nucleus</location>
    </subcellularLocation>
</comment>